<proteinExistence type="predicted"/>
<evidence type="ECO:0000313" key="2">
    <source>
        <dbReference type="EMBL" id="CAG9607836.1"/>
    </source>
</evidence>
<keyword evidence="3" id="KW-1185">Reference proteome</keyword>
<evidence type="ECO:0000256" key="1">
    <source>
        <dbReference type="SAM" id="MobiDB-lite"/>
    </source>
</evidence>
<gene>
    <name evidence="2" type="ORF">NEOCIP111885_01528</name>
</gene>
<comment type="caution">
    <text evidence="2">The sequence shown here is derived from an EMBL/GenBank/DDBJ whole genome shotgun (WGS) entry which is preliminary data.</text>
</comment>
<organism evidence="2 3">
    <name type="scientific">Pseudoneobacillus rhizosphaerae</name>
    <dbReference type="NCBI Taxonomy" id="2880968"/>
    <lineage>
        <taxon>Bacteria</taxon>
        <taxon>Bacillati</taxon>
        <taxon>Bacillota</taxon>
        <taxon>Bacilli</taxon>
        <taxon>Bacillales</taxon>
        <taxon>Bacillaceae</taxon>
        <taxon>Pseudoneobacillus</taxon>
    </lineage>
</organism>
<accession>A0A9C7G872</accession>
<dbReference type="AlphaFoldDB" id="A0A9C7G872"/>
<feature type="compositionally biased region" description="Polar residues" evidence="1">
    <location>
        <begin position="34"/>
        <end position="49"/>
    </location>
</feature>
<sequence length="107" mass="11832">MFQNPLRQPQSNDPFENMGKVEESQIHEGAAAQNPFQHSNELPGNNASANIHHVDPHYVQDHTRSDGTHVDGYWRDGDGNTHHDLTVDEGGGYIQSNPDGTTFNNLG</sequence>
<name>A0A9C7G872_9BACI</name>
<evidence type="ECO:0000313" key="3">
    <source>
        <dbReference type="Proteomes" id="UP000789845"/>
    </source>
</evidence>
<dbReference type="Proteomes" id="UP000789845">
    <property type="component" value="Unassembled WGS sequence"/>
</dbReference>
<dbReference type="EMBL" id="CAKJTG010000007">
    <property type="protein sequence ID" value="CAG9607836.1"/>
    <property type="molecule type" value="Genomic_DNA"/>
</dbReference>
<feature type="compositionally biased region" description="Basic and acidic residues" evidence="1">
    <location>
        <begin position="52"/>
        <end position="86"/>
    </location>
</feature>
<feature type="compositionally biased region" description="Polar residues" evidence="1">
    <location>
        <begin position="94"/>
        <end position="107"/>
    </location>
</feature>
<reference evidence="2" key="1">
    <citation type="submission" date="2021-10" db="EMBL/GenBank/DDBJ databases">
        <authorList>
            <person name="Criscuolo A."/>
        </authorList>
    </citation>
    <scope>NUCLEOTIDE SEQUENCE</scope>
    <source>
        <strain evidence="2">CIP111885</strain>
    </source>
</reference>
<protein>
    <submittedName>
        <fullName evidence="2">Uncharacterized protein</fullName>
    </submittedName>
</protein>
<feature type="region of interest" description="Disordered" evidence="1">
    <location>
        <begin position="1"/>
        <end position="107"/>
    </location>
</feature>
<feature type="compositionally biased region" description="Polar residues" evidence="1">
    <location>
        <begin position="1"/>
        <end position="14"/>
    </location>
</feature>